<dbReference type="GO" id="GO:0015074">
    <property type="term" value="P:DNA integration"/>
    <property type="evidence" value="ECO:0007669"/>
    <property type="project" value="UniProtKB-KW"/>
</dbReference>
<dbReference type="GO" id="GO:0004190">
    <property type="term" value="F:aspartic-type endopeptidase activity"/>
    <property type="evidence" value="ECO:0007669"/>
    <property type="project" value="UniProtKB-KW"/>
</dbReference>
<dbReference type="GO" id="GO:0006508">
    <property type="term" value="P:proteolysis"/>
    <property type="evidence" value="ECO:0007669"/>
    <property type="project" value="UniProtKB-KW"/>
</dbReference>
<dbReference type="InterPro" id="IPR013103">
    <property type="entry name" value="RVT_2"/>
</dbReference>
<evidence type="ECO:0000259" key="25">
    <source>
        <dbReference type="PROSITE" id="PS50158"/>
    </source>
</evidence>
<evidence type="ECO:0000256" key="16">
    <source>
        <dbReference type="ARBA" id="ARBA00022918"/>
    </source>
</evidence>
<dbReference type="InterPro" id="IPR012337">
    <property type="entry name" value="RNaseH-like_sf"/>
</dbReference>
<evidence type="ECO:0000256" key="9">
    <source>
        <dbReference type="ARBA" id="ARBA00022750"/>
    </source>
</evidence>
<keyword evidence="10" id="KW-0255">Endonuclease</keyword>
<evidence type="ECO:0000256" key="4">
    <source>
        <dbReference type="ARBA" id="ARBA00022670"/>
    </source>
</evidence>
<dbReference type="EMBL" id="PGCI01000633">
    <property type="protein sequence ID" value="PLW23443.1"/>
    <property type="molecule type" value="Genomic_DNA"/>
</dbReference>
<feature type="region of interest" description="Disordered" evidence="24">
    <location>
        <begin position="1"/>
        <end position="69"/>
    </location>
</feature>
<dbReference type="PROSITE" id="PS50994">
    <property type="entry name" value="INTEGRASE"/>
    <property type="match status" value="1"/>
</dbReference>
<keyword evidence="11" id="KW-0378">Hydrolase</keyword>
<dbReference type="InterPro" id="IPR039537">
    <property type="entry name" value="Retrotran_Ty1/copia-like"/>
</dbReference>
<evidence type="ECO:0000256" key="8">
    <source>
        <dbReference type="ARBA" id="ARBA00022741"/>
    </source>
</evidence>
<gene>
    <name evidence="27" type="ORF">PCASD_12741</name>
</gene>
<feature type="domain" description="CCHC-type" evidence="25">
    <location>
        <begin position="336"/>
        <end position="351"/>
    </location>
</feature>
<keyword evidence="15" id="KW-0229">DNA integration</keyword>
<evidence type="ECO:0000256" key="14">
    <source>
        <dbReference type="ARBA" id="ARBA00022884"/>
    </source>
</evidence>
<keyword evidence="12" id="KW-0067">ATP-binding</keyword>
<keyword evidence="14" id="KW-0694">RNA-binding</keyword>
<feature type="compositionally biased region" description="Polar residues" evidence="24">
    <location>
        <begin position="414"/>
        <end position="427"/>
    </location>
</feature>
<evidence type="ECO:0000256" key="15">
    <source>
        <dbReference type="ARBA" id="ARBA00022908"/>
    </source>
</evidence>
<dbReference type="Pfam" id="PF07727">
    <property type="entry name" value="RVT_2"/>
    <property type="match status" value="1"/>
</dbReference>
<dbReference type="GO" id="GO:0008270">
    <property type="term" value="F:zinc ion binding"/>
    <property type="evidence" value="ECO:0007669"/>
    <property type="project" value="UniProtKB-KW"/>
</dbReference>
<evidence type="ECO:0000256" key="20">
    <source>
        <dbReference type="ARBA" id="ARBA00023268"/>
    </source>
</evidence>
<keyword evidence="6" id="KW-0540">Nuclease</keyword>
<dbReference type="GO" id="GO:0004519">
    <property type="term" value="F:endonuclease activity"/>
    <property type="evidence" value="ECO:0007669"/>
    <property type="project" value="UniProtKB-KW"/>
</dbReference>
<name>A0A2N5TD64_9BASI</name>
<keyword evidence="8" id="KW-0547">Nucleotide-binding</keyword>
<keyword evidence="23" id="KW-0863">Zinc-finger</keyword>
<keyword evidence="7" id="KW-0479">Metal-binding</keyword>
<evidence type="ECO:0000313" key="27">
    <source>
        <dbReference type="EMBL" id="PLW23443.1"/>
    </source>
</evidence>
<proteinExistence type="predicted"/>
<evidence type="ECO:0000256" key="11">
    <source>
        <dbReference type="ARBA" id="ARBA00022801"/>
    </source>
</evidence>
<keyword evidence="3" id="KW-1188">Viral release from host cell</keyword>
<dbReference type="Pfam" id="PF25597">
    <property type="entry name" value="SH3_retrovirus"/>
    <property type="match status" value="1"/>
</dbReference>
<evidence type="ECO:0000256" key="19">
    <source>
        <dbReference type="ARBA" id="ARBA00023172"/>
    </source>
</evidence>
<evidence type="ECO:0000256" key="22">
    <source>
        <dbReference type="ARBA" id="ARBA00049244"/>
    </source>
</evidence>
<reference evidence="27 28" key="1">
    <citation type="submission" date="2017-11" db="EMBL/GenBank/DDBJ databases">
        <title>De novo assembly and phasing of dikaryotic genomes from two isolates of Puccinia coronata f. sp. avenae, the causal agent of oat crown rust.</title>
        <authorList>
            <person name="Miller M.E."/>
            <person name="Zhang Y."/>
            <person name="Omidvar V."/>
            <person name="Sperschneider J."/>
            <person name="Schwessinger B."/>
            <person name="Raley C."/>
            <person name="Palmer J.M."/>
            <person name="Garnica D."/>
            <person name="Upadhyaya N."/>
            <person name="Rathjen J."/>
            <person name="Taylor J.M."/>
            <person name="Park R.F."/>
            <person name="Dodds P.N."/>
            <person name="Hirsch C.D."/>
            <person name="Kianian S.F."/>
            <person name="Figueroa M."/>
        </authorList>
    </citation>
    <scope>NUCLEOTIDE SEQUENCE [LARGE SCALE GENOMIC DNA]</scope>
    <source>
        <strain evidence="27">12SD80</strain>
    </source>
</reference>
<comment type="function">
    <text evidence="1">The aspartyl protease (PR) mediates the proteolytic cleavages of the Gag and Gag-Pol polyproteins after assembly of the VLP.</text>
</comment>
<evidence type="ECO:0000256" key="6">
    <source>
        <dbReference type="ARBA" id="ARBA00022722"/>
    </source>
</evidence>
<keyword evidence="18" id="KW-0917">Virion maturation</keyword>
<organism evidence="27 28">
    <name type="scientific">Puccinia coronata f. sp. avenae</name>
    <dbReference type="NCBI Taxonomy" id="200324"/>
    <lineage>
        <taxon>Eukaryota</taxon>
        <taxon>Fungi</taxon>
        <taxon>Dikarya</taxon>
        <taxon>Basidiomycota</taxon>
        <taxon>Pucciniomycotina</taxon>
        <taxon>Pucciniomycetes</taxon>
        <taxon>Pucciniales</taxon>
        <taxon>Pucciniaceae</taxon>
        <taxon>Puccinia</taxon>
    </lineage>
</organism>
<evidence type="ECO:0000256" key="24">
    <source>
        <dbReference type="SAM" id="MobiDB-lite"/>
    </source>
</evidence>
<dbReference type="Pfam" id="PF22936">
    <property type="entry name" value="Pol_BBD"/>
    <property type="match status" value="1"/>
</dbReference>
<dbReference type="PANTHER" id="PTHR42648:SF11">
    <property type="entry name" value="TRANSPOSON TY4-P GAG-POL POLYPROTEIN"/>
    <property type="match status" value="1"/>
</dbReference>
<comment type="caution">
    <text evidence="27">The sequence shown here is derived from an EMBL/GenBank/DDBJ whole genome shotgun (WGS) entry which is preliminary data.</text>
</comment>
<keyword evidence="23" id="KW-0862">Zinc</keyword>
<keyword evidence="13" id="KW-0460">Magnesium</keyword>
<evidence type="ECO:0000256" key="17">
    <source>
        <dbReference type="ARBA" id="ARBA00022932"/>
    </source>
</evidence>
<dbReference type="CDD" id="cd09272">
    <property type="entry name" value="RNase_HI_RT_Ty1"/>
    <property type="match status" value="1"/>
</dbReference>
<dbReference type="Proteomes" id="UP000235392">
    <property type="component" value="Unassembled WGS sequence"/>
</dbReference>
<accession>A0A2N5TD64</accession>
<feature type="domain" description="Integrase catalytic" evidence="26">
    <location>
        <begin position="725"/>
        <end position="891"/>
    </location>
</feature>
<evidence type="ECO:0000256" key="7">
    <source>
        <dbReference type="ARBA" id="ARBA00022723"/>
    </source>
</evidence>
<keyword evidence="2" id="KW-0815">Transposition</keyword>
<comment type="catalytic activity">
    <reaction evidence="22">
        <text>DNA(n) + a 2'-deoxyribonucleoside 5'-triphosphate = DNA(n+1) + diphosphate</text>
        <dbReference type="Rhea" id="RHEA:22508"/>
        <dbReference type="Rhea" id="RHEA-COMP:17339"/>
        <dbReference type="Rhea" id="RHEA-COMP:17340"/>
        <dbReference type="ChEBI" id="CHEBI:33019"/>
        <dbReference type="ChEBI" id="CHEBI:61560"/>
        <dbReference type="ChEBI" id="CHEBI:173112"/>
        <dbReference type="EC" id="2.7.7.7"/>
    </reaction>
</comment>
<dbReference type="GO" id="GO:0005634">
    <property type="term" value="C:nucleus"/>
    <property type="evidence" value="ECO:0007669"/>
    <property type="project" value="UniProtKB-ARBA"/>
</dbReference>
<dbReference type="InterPro" id="IPR054722">
    <property type="entry name" value="PolX-like_BBD"/>
</dbReference>
<comment type="catalytic activity">
    <reaction evidence="21">
        <text>DNA(n) + a 2'-deoxyribonucleoside 5'-triphosphate = DNA(n+1) + diphosphate</text>
        <dbReference type="Rhea" id="RHEA:22508"/>
        <dbReference type="Rhea" id="RHEA-COMP:17339"/>
        <dbReference type="Rhea" id="RHEA-COMP:17340"/>
        <dbReference type="ChEBI" id="CHEBI:33019"/>
        <dbReference type="ChEBI" id="CHEBI:61560"/>
        <dbReference type="ChEBI" id="CHEBI:173112"/>
        <dbReference type="EC" id="2.7.7.49"/>
    </reaction>
</comment>
<evidence type="ECO:0000256" key="3">
    <source>
        <dbReference type="ARBA" id="ARBA00022612"/>
    </source>
</evidence>
<dbReference type="GO" id="GO:0005524">
    <property type="term" value="F:ATP binding"/>
    <property type="evidence" value="ECO:0007669"/>
    <property type="project" value="UniProtKB-KW"/>
</dbReference>
<dbReference type="Gene3D" id="3.30.420.10">
    <property type="entry name" value="Ribonuclease H-like superfamily/Ribonuclease H"/>
    <property type="match status" value="1"/>
</dbReference>
<dbReference type="SMART" id="SM00343">
    <property type="entry name" value="ZnF_C2HC"/>
    <property type="match status" value="1"/>
</dbReference>
<keyword evidence="17" id="KW-0808">Transferase</keyword>
<evidence type="ECO:0000256" key="13">
    <source>
        <dbReference type="ARBA" id="ARBA00022842"/>
    </source>
</evidence>
<keyword evidence="4" id="KW-0645">Protease</keyword>
<keyword evidence="20" id="KW-0511">Multifunctional enzyme</keyword>
<keyword evidence="17" id="KW-0239">DNA-directed DNA polymerase</keyword>
<evidence type="ECO:0000256" key="2">
    <source>
        <dbReference type="ARBA" id="ARBA00022578"/>
    </source>
</evidence>
<evidence type="ECO:0000256" key="21">
    <source>
        <dbReference type="ARBA" id="ARBA00048173"/>
    </source>
</evidence>
<dbReference type="SUPFAM" id="SSF53098">
    <property type="entry name" value="Ribonuclease H-like"/>
    <property type="match status" value="1"/>
</dbReference>
<evidence type="ECO:0000256" key="12">
    <source>
        <dbReference type="ARBA" id="ARBA00022840"/>
    </source>
</evidence>
<evidence type="ECO:0000259" key="26">
    <source>
        <dbReference type="PROSITE" id="PS50994"/>
    </source>
</evidence>
<evidence type="ECO:0000256" key="18">
    <source>
        <dbReference type="ARBA" id="ARBA00023113"/>
    </source>
</evidence>
<dbReference type="SUPFAM" id="SSF56672">
    <property type="entry name" value="DNA/RNA polymerases"/>
    <property type="match status" value="1"/>
</dbReference>
<dbReference type="PANTHER" id="PTHR42648">
    <property type="entry name" value="TRANSPOSASE, PUTATIVE-RELATED"/>
    <property type="match status" value="1"/>
</dbReference>
<keyword evidence="5" id="KW-0548">Nucleotidyltransferase</keyword>
<dbReference type="InterPro" id="IPR001584">
    <property type="entry name" value="Integrase_cat-core"/>
</dbReference>
<evidence type="ECO:0000256" key="23">
    <source>
        <dbReference type="PROSITE-ProRule" id="PRU00047"/>
    </source>
</evidence>
<sequence>MQRSPPIKAPPPPHSGATGSKVPPTKKPPAPKVASVSDDDDGYSTETRAPHHRSYPPPPPSSASNPFQTSGIQTSYEYATDPRNRNSIVKEGSQRFATDDDRLKMDGSNFRAWFREICEFALMSLDDADFYLKDMRRDIRDPIARTVILSSINRSFRSPYYNFKYSFEIMRELKQRYVVFSRAGQLNLWDDLLNIKCDESTAAAEVSASFRNKVIDLAEAGLTLTEDNVLGLMLHSSISRGSPLRQEFDRRVDQELTGRQRRVLESSEMVDLLTDCQEKVRADNSSKSRAPIPSAFATEGDATRRASIESHSDNIYVMAGRPGRVNSRPPAVYHGCFRCGSTNHMIAQCPSSINYHPGAPGLGSGGYQHAPTHISNGVQHRLPPLLQPPGYQAHYPVLTPPVPGFSNGGPANRGFSTRQQPGSTNANLRPADYYRPSYHQQGPPAKASAREADIMDYESPPEDTLHYPHDTPAEFAVASSSAEHRNHVLFDTGATHHVTGDRSALTEFEVLTKPIPLKVATNGSSCVITARGTLTFRGPGSTHIPLKSVLFCEHVSHTLVSPVALRLAGFSFTYSCKTDSFLIFYLGTFWTRSTLDVRSRKWFLPPPIRPTCPPSLVYQVSSLVILLLPHVFNSMPLANDDDPFKVIVPAASNVPYSRPQLTSNEKLLLQYHKRFGHVGLRVIRRMILKHAALGLPDSLPNGDIVCPSCMISKSVNKNTLTSDRRSFEPMDAWNVDLIGPFETPALGGGLYVLSMRDIGSGYAEIKILTKKNEALGLLTDTITRMETFTKRRVKILRSDNGGEFNSKALSAFLASKGIVAERSIAYHHYQNGCVERFNRTLQDMGRTLLVDSGLPKPYWALAFVWACYTLNRIPNAASGDITPYKKMYGFAPNLDRLRSFGAQAFTHIPAEKRKKLDDWAHLGYAVYYLPNSKGWGFWVPSINDFVESAVPTFPDFPSIILPQEAFSFVDICNLQLGNFADELTVQGQDDLVNHIVEFIPEICEARVPATFKQVLRSNNKADWMRAMQEELDNLERLNVWEVRRVPSGKRVLKAKWVFTLKTDANGTPTRYKARYVAKGFDQIRGEQFDATFAPTATFVSMRIILAMAAANNWPVHTFDFVAAYLNSPIDEEVWVTPPEGLAVQPGDGCLLKKALYGTKQAGRCWWQHLSKTLRALGYSSSQYDASVYILQANGGNTSIWIHVDDGIVTGSSVESLKALERALANSIEIKWSSGLTDIIGLRVDRVAEGFKIHQPKLVSSILKEHWDGVSHAATPLPNTALATTNVSAEAIKPKEYLSIVGSLSYVSSGSRPDITFAVNFLARFSKSPGHDHWKALNHLLNYLAATKDQCLHIFPKADAPRLTCFTDANWGGEFSRSTYGTMIFFLGCPISWTSKRLATVAASTAHAEYMALGHGTRHVLWIQKLTADVTGITSPVQMFCDNQAAVKICSDDMSNKRTRHTDRDFYITNQALFRGQISLHWVKSSLQFADILTKNLPPATHRVQFSVVLGSVSARGGVL</sequence>
<keyword evidence="9" id="KW-0064">Aspartyl protease</keyword>
<dbReference type="GO" id="GO:0003887">
    <property type="term" value="F:DNA-directed DNA polymerase activity"/>
    <property type="evidence" value="ECO:0007669"/>
    <property type="project" value="UniProtKB-KW"/>
</dbReference>
<dbReference type="InterPro" id="IPR001878">
    <property type="entry name" value="Znf_CCHC"/>
</dbReference>
<evidence type="ECO:0000256" key="1">
    <source>
        <dbReference type="ARBA" id="ARBA00002180"/>
    </source>
</evidence>
<feature type="region of interest" description="Disordered" evidence="24">
    <location>
        <begin position="406"/>
        <end position="451"/>
    </location>
</feature>
<dbReference type="InterPro" id="IPR036397">
    <property type="entry name" value="RNaseH_sf"/>
</dbReference>
<evidence type="ECO:0000313" key="28">
    <source>
        <dbReference type="Proteomes" id="UP000235392"/>
    </source>
</evidence>
<dbReference type="GO" id="GO:0006310">
    <property type="term" value="P:DNA recombination"/>
    <property type="evidence" value="ECO:0007669"/>
    <property type="project" value="UniProtKB-KW"/>
</dbReference>
<keyword evidence="19" id="KW-0233">DNA recombination</keyword>
<dbReference type="InterPro" id="IPR057670">
    <property type="entry name" value="SH3_retrovirus"/>
</dbReference>
<dbReference type="GO" id="GO:0003964">
    <property type="term" value="F:RNA-directed DNA polymerase activity"/>
    <property type="evidence" value="ECO:0007669"/>
    <property type="project" value="UniProtKB-KW"/>
</dbReference>
<dbReference type="GO" id="GO:0032196">
    <property type="term" value="P:transposition"/>
    <property type="evidence" value="ECO:0007669"/>
    <property type="project" value="UniProtKB-KW"/>
</dbReference>
<evidence type="ECO:0008006" key="29">
    <source>
        <dbReference type="Google" id="ProtNLM"/>
    </source>
</evidence>
<dbReference type="GO" id="GO:0003723">
    <property type="term" value="F:RNA binding"/>
    <property type="evidence" value="ECO:0007669"/>
    <property type="project" value="UniProtKB-KW"/>
</dbReference>
<dbReference type="InterPro" id="IPR043502">
    <property type="entry name" value="DNA/RNA_pol_sf"/>
</dbReference>
<evidence type="ECO:0000256" key="5">
    <source>
        <dbReference type="ARBA" id="ARBA00022695"/>
    </source>
</evidence>
<dbReference type="PROSITE" id="PS50158">
    <property type="entry name" value="ZF_CCHC"/>
    <property type="match status" value="1"/>
</dbReference>
<protein>
    <recommendedName>
        <fullName evidence="29">Integrase catalytic domain-containing protein</fullName>
    </recommendedName>
</protein>
<evidence type="ECO:0000256" key="10">
    <source>
        <dbReference type="ARBA" id="ARBA00022759"/>
    </source>
</evidence>
<keyword evidence="16" id="KW-0695">RNA-directed DNA polymerase</keyword>